<evidence type="ECO:0000313" key="1">
    <source>
        <dbReference type="EMBL" id="SBO97583.1"/>
    </source>
</evidence>
<organism evidence="1">
    <name type="scientific">Nonomuraea gerenzanensis</name>
    <dbReference type="NCBI Taxonomy" id="93944"/>
    <lineage>
        <taxon>Bacteria</taxon>
        <taxon>Bacillati</taxon>
        <taxon>Actinomycetota</taxon>
        <taxon>Actinomycetes</taxon>
        <taxon>Streptosporangiales</taxon>
        <taxon>Streptosporangiaceae</taxon>
        <taxon>Nonomuraea</taxon>
    </lineage>
</organism>
<proteinExistence type="predicted"/>
<dbReference type="AlphaFoldDB" id="A0A1M4EGA9"/>
<gene>
    <name evidence="1" type="ORF">BN4615_P7099</name>
</gene>
<reference evidence="1" key="1">
    <citation type="submission" date="2016-04" db="EMBL/GenBank/DDBJ databases">
        <authorList>
            <person name="Evans L.H."/>
            <person name="Alamgir A."/>
            <person name="Owens N."/>
            <person name="Weber N.D."/>
            <person name="Virtaneva K."/>
            <person name="Barbian K."/>
            <person name="Babar A."/>
            <person name="Rosenke K."/>
        </authorList>
    </citation>
    <scope>NUCLEOTIDE SEQUENCE</scope>
    <source>
        <strain evidence="1">Nono1</strain>
    </source>
</reference>
<protein>
    <submittedName>
        <fullName evidence="1">Uncharacterized protein</fullName>
    </submittedName>
</protein>
<sequence>MALLLCLLPLAVGCGVLLGPLRVDPGALDEIRAVGAVNGESEMKSDVGGRTEISNLLVVDVGAADSRGAIDKAVDLLQAREWVIEADLKPGWVLMRSERWAGTDLSIEPYDPRELHDVPDLRKALAGRTSTLERAVIIIVIGGG</sequence>
<accession>A0A1M4EGA9</accession>
<name>A0A1M4EGA9_9ACTN</name>
<dbReference type="EMBL" id="LT559118">
    <property type="protein sequence ID" value="SBO97583.1"/>
    <property type="molecule type" value="Genomic_DNA"/>
</dbReference>